<accession>A0ABP7IEF2</accession>
<organism evidence="1 2">
    <name type="scientific">Amycolatopsis tucumanensis</name>
    <dbReference type="NCBI Taxonomy" id="401106"/>
    <lineage>
        <taxon>Bacteria</taxon>
        <taxon>Bacillati</taxon>
        <taxon>Actinomycetota</taxon>
        <taxon>Actinomycetes</taxon>
        <taxon>Pseudonocardiales</taxon>
        <taxon>Pseudonocardiaceae</taxon>
        <taxon>Amycolatopsis</taxon>
    </lineage>
</organism>
<sequence length="92" mass="10132">MPGAVVADHREQRDRHTELGDADGLVRALPAEDLIAGAHRGRRPGLRGVTHAQDEVTGDLPDHDHLWCHGGSSTRYRFALINPNGRHPFATR</sequence>
<evidence type="ECO:0000313" key="1">
    <source>
        <dbReference type="EMBL" id="GAA3816325.1"/>
    </source>
</evidence>
<keyword evidence="2" id="KW-1185">Reference proteome</keyword>
<dbReference type="EMBL" id="BAABCM010000004">
    <property type="protein sequence ID" value="GAA3816325.1"/>
    <property type="molecule type" value="Genomic_DNA"/>
</dbReference>
<name>A0ABP7IEF2_9PSEU</name>
<reference evidence="2" key="1">
    <citation type="journal article" date="2019" name="Int. J. Syst. Evol. Microbiol.">
        <title>The Global Catalogue of Microorganisms (GCM) 10K type strain sequencing project: providing services to taxonomists for standard genome sequencing and annotation.</title>
        <authorList>
            <consortium name="The Broad Institute Genomics Platform"/>
            <consortium name="The Broad Institute Genome Sequencing Center for Infectious Disease"/>
            <person name="Wu L."/>
            <person name="Ma J."/>
        </authorList>
    </citation>
    <scope>NUCLEOTIDE SEQUENCE [LARGE SCALE GENOMIC DNA]</scope>
    <source>
        <strain evidence="2">JCM 17017</strain>
    </source>
</reference>
<comment type="caution">
    <text evidence="1">The sequence shown here is derived from an EMBL/GenBank/DDBJ whole genome shotgun (WGS) entry which is preliminary data.</text>
</comment>
<evidence type="ECO:0000313" key="2">
    <source>
        <dbReference type="Proteomes" id="UP001501624"/>
    </source>
</evidence>
<proteinExistence type="predicted"/>
<gene>
    <name evidence="1" type="ORF">GCM10022380_38300</name>
</gene>
<protein>
    <submittedName>
        <fullName evidence="1">Uncharacterized protein</fullName>
    </submittedName>
</protein>
<dbReference type="Proteomes" id="UP001501624">
    <property type="component" value="Unassembled WGS sequence"/>
</dbReference>